<organism evidence="3 4">
    <name type="scientific">Sphingomonas lenta</name>
    <dbReference type="NCBI Taxonomy" id="1141887"/>
    <lineage>
        <taxon>Bacteria</taxon>
        <taxon>Pseudomonadati</taxon>
        <taxon>Pseudomonadota</taxon>
        <taxon>Alphaproteobacteria</taxon>
        <taxon>Sphingomonadales</taxon>
        <taxon>Sphingomonadaceae</taxon>
        <taxon>Sphingomonas</taxon>
    </lineage>
</organism>
<keyword evidence="2" id="KW-0812">Transmembrane</keyword>
<evidence type="ECO:0000256" key="1">
    <source>
        <dbReference type="SAM" id="MobiDB-lite"/>
    </source>
</evidence>
<feature type="compositionally biased region" description="Basic and acidic residues" evidence="1">
    <location>
        <begin position="177"/>
        <end position="193"/>
    </location>
</feature>
<dbReference type="EMBL" id="NSLI01000001">
    <property type="protein sequence ID" value="PAX09717.1"/>
    <property type="molecule type" value="Genomic_DNA"/>
</dbReference>
<keyword evidence="2" id="KW-0472">Membrane</keyword>
<dbReference type="RefSeq" id="WP_095996824.1">
    <property type="nucleotide sequence ID" value="NZ_NSLI01000001.1"/>
</dbReference>
<gene>
    <name evidence="3" type="ORF">CKY28_03020</name>
</gene>
<feature type="transmembrane region" description="Helical" evidence="2">
    <location>
        <begin position="12"/>
        <end position="32"/>
    </location>
</feature>
<protein>
    <submittedName>
        <fullName evidence="3">Uncharacterized protein</fullName>
    </submittedName>
</protein>
<evidence type="ECO:0000313" key="3">
    <source>
        <dbReference type="EMBL" id="PAX09717.1"/>
    </source>
</evidence>
<sequence length="220" mass="22630">MATSRLRLSSLPTLGGVASGVLVAAAFAFIPAGPLESTVELAGLPAMLPAARPPLGSTARLLLASGGGLFTGATVWAALYLLFGPGGPFAKAGGTDGMPQVRVADAHPDAPPRKPFSAADFEAPPPPVPAPPPVEQPLPRDLDQPLSAFDPAAIPAAPKPPVRPVEPIAPRPARLAPGERIESFEISPRHAEETGAPSIEALLDRLEQGTSRRQDLRRAG</sequence>
<dbReference type="Proteomes" id="UP000218151">
    <property type="component" value="Unassembled WGS sequence"/>
</dbReference>
<proteinExistence type="predicted"/>
<feature type="compositionally biased region" description="Pro residues" evidence="1">
    <location>
        <begin position="123"/>
        <end position="136"/>
    </location>
</feature>
<evidence type="ECO:0000313" key="4">
    <source>
        <dbReference type="Proteomes" id="UP000218151"/>
    </source>
</evidence>
<feature type="compositionally biased region" description="Pro residues" evidence="1">
    <location>
        <begin position="157"/>
        <end position="170"/>
    </location>
</feature>
<name>A0A2A2SKB0_9SPHN</name>
<dbReference type="OrthoDB" id="7571842at2"/>
<comment type="caution">
    <text evidence="3">The sequence shown here is derived from an EMBL/GenBank/DDBJ whole genome shotgun (WGS) entry which is preliminary data.</text>
</comment>
<reference evidence="4" key="1">
    <citation type="submission" date="2017-09" db="EMBL/GenBank/DDBJ databases">
        <authorList>
            <person name="Feng G."/>
            <person name="Zhu H."/>
        </authorList>
    </citation>
    <scope>NUCLEOTIDE SEQUENCE [LARGE SCALE GENOMIC DNA]</scope>
    <source>
        <strain evidence="4">1PNM-20</strain>
    </source>
</reference>
<feature type="region of interest" description="Disordered" evidence="1">
    <location>
        <begin position="100"/>
        <end position="198"/>
    </location>
</feature>
<dbReference type="AlphaFoldDB" id="A0A2A2SKB0"/>
<feature type="transmembrane region" description="Helical" evidence="2">
    <location>
        <begin position="61"/>
        <end position="83"/>
    </location>
</feature>
<accession>A0A2A2SKB0</accession>
<evidence type="ECO:0000256" key="2">
    <source>
        <dbReference type="SAM" id="Phobius"/>
    </source>
</evidence>
<keyword evidence="2" id="KW-1133">Transmembrane helix</keyword>
<keyword evidence="4" id="KW-1185">Reference proteome</keyword>